<accession>A0A918KBJ4</accession>
<comment type="caution">
    <text evidence="2">The sequence shown here is derived from an EMBL/GenBank/DDBJ whole genome shotgun (WGS) entry which is preliminary data.</text>
</comment>
<sequence length="209" mass="23819">MLVLIDALRQGAPLLRKMMLGIGLMVLSVQGFTGQPREGVHYEALTTAPDQPARLIEVFSFACHYCYNLEDPLIEWADNQSLPVTRMPFFYKDQWESLGRLYLAMEVQNLATRENIQHLFHAIHEDDIPEDDINALVATLPVSTDQAEQLMKSIQSEAVIQRKREIADWLDSNDITSIPTLIVDGRFYSDPARARGNDNLLMLVDYLKQ</sequence>
<dbReference type="InterPro" id="IPR050824">
    <property type="entry name" value="Thiol_disulfide_DsbA"/>
</dbReference>
<dbReference type="PANTHER" id="PTHR35891:SF3">
    <property type="entry name" value="THIOL:DISULFIDE INTERCHANGE PROTEIN DSBL"/>
    <property type="match status" value="1"/>
</dbReference>
<reference evidence="2" key="1">
    <citation type="journal article" date="2014" name="Int. J. Syst. Evol. Microbiol.">
        <title>Complete genome sequence of Corynebacterium casei LMG S-19264T (=DSM 44701T), isolated from a smear-ripened cheese.</title>
        <authorList>
            <consortium name="US DOE Joint Genome Institute (JGI-PGF)"/>
            <person name="Walter F."/>
            <person name="Albersmeier A."/>
            <person name="Kalinowski J."/>
            <person name="Ruckert C."/>
        </authorList>
    </citation>
    <scope>NUCLEOTIDE SEQUENCE</scope>
    <source>
        <strain evidence="2">KCTC 22169</strain>
    </source>
</reference>
<feature type="domain" description="DSBA-like thioredoxin" evidence="1">
    <location>
        <begin position="73"/>
        <end position="207"/>
    </location>
</feature>
<name>A0A918KBJ4_9GAMM</name>
<dbReference type="InterPro" id="IPR036249">
    <property type="entry name" value="Thioredoxin-like_sf"/>
</dbReference>
<dbReference type="RefSeq" id="WP_189609470.1">
    <property type="nucleotide sequence ID" value="NZ_BMXR01000006.1"/>
</dbReference>
<dbReference type="AlphaFoldDB" id="A0A918KBJ4"/>
<dbReference type="GO" id="GO:0016491">
    <property type="term" value="F:oxidoreductase activity"/>
    <property type="evidence" value="ECO:0007669"/>
    <property type="project" value="InterPro"/>
</dbReference>
<keyword evidence="3" id="KW-1185">Reference proteome</keyword>
<dbReference type="Gene3D" id="3.40.30.10">
    <property type="entry name" value="Glutaredoxin"/>
    <property type="match status" value="1"/>
</dbReference>
<dbReference type="Proteomes" id="UP000626148">
    <property type="component" value="Unassembled WGS sequence"/>
</dbReference>
<organism evidence="2 3">
    <name type="scientific">Saccharospirillum salsuginis</name>
    <dbReference type="NCBI Taxonomy" id="418750"/>
    <lineage>
        <taxon>Bacteria</taxon>
        <taxon>Pseudomonadati</taxon>
        <taxon>Pseudomonadota</taxon>
        <taxon>Gammaproteobacteria</taxon>
        <taxon>Oceanospirillales</taxon>
        <taxon>Saccharospirillaceae</taxon>
        <taxon>Saccharospirillum</taxon>
    </lineage>
</organism>
<evidence type="ECO:0000313" key="3">
    <source>
        <dbReference type="Proteomes" id="UP000626148"/>
    </source>
</evidence>
<protein>
    <recommendedName>
        <fullName evidence="1">DSBA-like thioredoxin domain-containing protein</fullName>
    </recommendedName>
</protein>
<dbReference type="InterPro" id="IPR001853">
    <property type="entry name" value="DSBA-like_thioredoxin_dom"/>
</dbReference>
<evidence type="ECO:0000259" key="1">
    <source>
        <dbReference type="Pfam" id="PF01323"/>
    </source>
</evidence>
<reference evidence="2" key="2">
    <citation type="submission" date="2020-09" db="EMBL/GenBank/DDBJ databases">
        <authorList>
            <person name="Sun Q."/>
            <person name="Kim S."/>
        </authorList>
    </citation>
    <scope>NUCLEOTIDE SEQUENCE</scope>
    <source>
        <strain evidence="2">KCTC 22169</strain>
    </source>
</reference>
<dbReference type="EMBL" id="BMXR01000006">
    <property type="protein sequence ID" value="GGX57866.1"/>
    <property type="molecule type" value="Genomic_DNA"/>
</dbReference>
<gene>
    <name evidence="2" type="ORF">GCM10007392_26920</name>
</gene>
<dbReference type="PANTHER" id="PTHR35891">
    <property type="entry name" value="THIOL:DISULFIDE INTERCHANGE PROTEIN DSBA"/>
    <property type="match status" value="1"/>
</dbReference>
<dbReference type="Pfam" id="PF01323">
    <property type="entry name" value="DSBA"/>
    <property type="match status" value="1"/>
</dbReference>
<dbReference type="SUPFAM" id="SSF52833">
    <property type="entry name" value="Thioredoxin-like"/>
    <property type="match status" value="1"/>
</dbReference>
<evidence type="ECO:0000313" key="2">
    <source>
        <dbReference type="EMBL" id="GGX57866.1"/>
    </source>
</evidence>
<proteinExistence type="predicted"/>